<keyword evidence="2" id="KW-1133">Transmembrane helix</keyword>
<feature type="region of interest" description="Disordered" evidence="1">
    <location>
        <begin position="143"/>
        <end position="173"/>
    </location>
</feature>
<dbReference type="RefSeq" id="WP_098751870.1">
    <property type="nucleotide sequence ID" value="NZ_WHPN01000335.1"/>
</dbReference>
<protein>
    <recommendedName>
        <fullName evidence="5">Sporulation protein</fullName>
    </recommendedName>
</protein>
<sequence length="193" mass="20399">MPDDVGGKPFQDGDEPDSDSHGAADEEFATVVFDEDFVRSAEIHEPSAVERMLAAAQARAEAEAARRRPGASVSDEELYEAYGGPGEWYDPDDDGHDPYGPYGGALRPYRSGTRWHRPVAWVLAIVMGVGMVALAFAAVYRGDAGSRQDPSPPPATTGVDDDRAERSAGLPEPLPYALAGGAAPAAVAVPYAR</sequence>
<keyword evidence="4" id="KW-1185">Reference proteome</keyword>
<feature type="transmembrane region" description="Helical" evidence="2">
    <location>
        <begin position="119"/>
        <end position="140"/>
    </location>
</feature>
<proteinExistence type="predicted"/>
<accession>A0ABQ7FID1</accession>
<gene>
    <name evidence="3" type="ORF">GCU69_21740</name>
</gene>
<evidence type="ECO:0008006" key="5">
    <source>
        <dbReference type="Google" id="ProtNLM"/>
    </source>
</evidence>
<feature type="region of interest" description="Disordered" evidence="1">
    <location>
        <begin position="1"/>
        <end position="27"/>
    </location>
</feature>
<comment type="caution">
    <text evidence="3">The sequence shown here is derived from an EMBL/GenBank/DDBJ whole genome shotgun (WGS) entry which is preliminary data.</text>
</comment>
<organism evidence="3 4">
    <name type="scientific">Streptomyces lycii</name>
    <dbReference type="NCBI Taxonomy" id="2654337"/>
    <lineage>
        <taxon>Bacteria</taxon>
        <taxon>Bacillati</taxon>
        <taxon>Actinomycetota</taxon>
        <taxon>Actinomycetes</taxon>
        <taxon>Kitasatosporales</taxon>
        <taxon>Streptomycetaceae</taxon>
        <taxon>Streptomyces</taxon>
    </lineage>
</organism>
<reference evidence="3 4" key="1">
    <citation type="submission" date="2019-10" db="EMBL/GenBank/DDBJ databases">
        <title>Streptomyces tenebrisbrunneis sp.nov., an endogenous actinomycete isolated from of Lycium ruthenicum.</title>
        <authorList>
            <person name="Ma L."/>
        </authorList>
    </citation>
    <scope>NUCLEOTIDE SEQUENCE [LARGE SCALE GENOMIC DNA]</scope>
    <source>
        <strain evidence="3 4">TRM 66187</strain>
    </source>
</reference>
<keyword evidence="2" id="KW-0812">Transmembrane</keyword>
<dbReference type="Proteomes" id="UP000621266">
    <property type="component" value="Unassembled WGS sequence"/>
</dbReference>
<feature type="region of interest" description="Disordered" evidence="1">
    <location>
        <begin position="56"/>
        <end position="101"/>
    </location>
</feature>
<evidence type="ECO:0000256" key="1">
    <source>
        <dbReference type="SAM" id="MobiDB-lite"/>
    </source>
</evidence>
<evidence type="ECO:0000313" key="4">
    <source>
        <dbReference type="Proteomes" id="UP000621266"/>
    </source>
</evidence>
<name>A0ABQ7FID1_9ACTN</name>
<evidence type="ECO:0000313" key="3">
    <source>
        <dbReference type="EMBL" id="KAF4407018.1"/>
    </source>
</evidence>
<dbReference type="EMBL" id="WHPN01000335">
    <property type="protein sequence ID" value="KAF4407018.1"/>
    <property type="molecule type" value="Genomic_DNA"/>
</dbReference>
<evidence type="ECO:0000256" key="2">
    <source>
        <dbReference type="SAM" id="Phobius"/>
    </source>
</evidence>
<keyword evidence="2" id="KW-0472">Membrane</keyword>